<dbReference type="InterPro" id="IPR002048">
    <property type="entry name" value="EF_hand_dom"/>
</dbReference>
<dbReference type="OrthoDB" id="5586at2759"/>
<organism evidence="5">
    <name type="scientific">Spironucleus salmonicida</name>
    <dbReference type="NCBI Taxonomy" id="348837"/>
    <lineage>
        <taxon>Eukaryota</taxon>
        <taxon>Metamonada</taxon>
        <taxon>Diplomonadida</taxon>
        <taxon>Hexamitidae</taxon>
        <taxon>Hexamitinae</taxon>
        <taxon>Spironucleus</taxon>
    </lineage>
</organism>
<dbReference type="GO" id="GO:0000159">
    <property type="term" value="C:protein phosphatase type 2A complex"/>
    <property type="evidence" value="ECO:0007669"/>
    <property type="project" value="TreeGrafter"/>
</dbReference>
<protein>
    <submittedName>
        <fullName evidence="5">Protein phosphatase 2A regulatory subunit</fullName>
    </submittedName>
</protein>
<dbReference type="Gene3D" id="1.10.238.10">
    <property type="entry name" value="EF-hand"/>
    <property type="match status" value="1"/>
</dbReference>
<dbReference type="InterPro" id="IPR018247">
    <property type="entry name" value="EF_Hand_1_Ca_BS"/>
</dbReference>
<sequence>MHTPTRKPKASPKCTPLNAPSPQLILQTAMIEAQNASEHVSQTLTRALASPAASSPFYQLQISEALEQVIDGVQQPLPQERFASPNPQCSPTPQNPTQQDPHRILTSPAPRSPSLMLQNYLPEIDSLDNPLHLENPLQDVSSSQVEEILPLTKRFCFDPTFCGRKALISCENCLKRTLRERELLDLIFQIFPTGITFSDCLDPAAIQAMNPALYAFIIDQKSAISNAFSVPLQNQWGDIYSLVNKSQIDSQNATNDILRATFGLNFANSQVLCPAFFMICEAIFSVPCYFAFSLFPLIRTRYKHLHPNFLSGVEQFISFEETAKSLRIGAENENFHSQKRKILGAQILQFYSDFIAEKPTSERVFNCIRNFNHLKNESPLSSIPGSTKVEKLNFELIFHSFCKFHPGLEFLRATPDFQLIYSETVAIRAVFQSDNQRLGGLVLSDFQRAALHVEFWRLSRVSDVNKMLKFFSYEHFYVIYCQFWQVDSDHDNAISNADMRRYGGLTCPFGFKCVCANQNSNCKCGNVYSSLLIDRAFPEGRKYDFEAFVKFVLCEEDKDQNYAIEYFFALCDLDGDGYINFSDFRAFYDEMVFYSKSHFREVKAAEDMFCQLMDAANHVSASRRGAQKLSLQAIKKSCLAGNFFNAMVNFQKLAQFEVKDPYSIKYVASAPEKCAWDRFCRVMYDLMEEGEGENYGEGDGDGLDGGAFE</sequence>
<dbReference type="Pfam" id="PF13499">
    <property type="entry name" value="EF-hand_7"/>
    <property type="match status" value="1"/>
</dbReference>
<evidence type="ECO:0000259" key="4">
    <source>
        <dbReference type="PROSITE" id="PS50222"/>
    </source>
</evidence>
<accession>V6LMS8</accession>
<evidence type="ECO:0000256" key="3">
    <source>
        <dbReference type="SAM" id="MobiDB-lite"/>
    </source>
</evidence>
<feature type="compositionally biased region" description="Basic residues" evidence="3">
    <location>
        <begin position="1"/>
        <end position="10"/>
    </location>
</feature>
<gene>
    <name evidence="5" type="ORF">SS50377_14596</name>
    <name evidence="6" type="ORF">SS50377_21544</name>
</gene>
<dbReference type="PROSITE" id="PS50222">
    <property type="entry name" value="EF_HAND_2"/>
    <property type="match status" value="1"/>
</dbReference>
<evidence type="ECO:0000313" key="7">
    <source>
        <dbReference type="Proteomes" id="UP000018208"/>
    </source>
</evidence>
<keyword evidence="1" id="KW-0479">Metal-binding</keyword>
<dbReference type="InterPro" id="IPR011992">
    <property type="entry name" value="EF-hand-dom_pair"/>
</dbReference>
<dbReference type="EMBL" id="KI546094">
    <property type="protein sequence ID" value="EST45523.1"/>
    <property type="molecule type" value="Genomic_DNA"/>
</dbReference>
<dbReference type="Pfam" id="PF17958">
    <property type="entry name" value="EF-hand_13"/>
    <property type="match status" value="1"/>
</dbReference>
<evidence type="ECO:0000256" key="2">
    <source>
        <dbReference type="ARBA" id="ARBA00022837"/>
    </source>
</evidence>
<dbReference type="GO" id="GO:0019888">
    <property type="term" value="F:protein phosphatase regulator activity"/>
    <property type="evidence" value="ECO:0007669"/>
    <property type="project" value="TreeGrafter"/>
</dbReference>
<evidence type="ECO:0000256" key="1">
    <source>
        <dbReference type="ARBA" id="ARBA00022723"/>
    </source>
</evidence>
<reference evidence="6" key="2">
    <citation type="submission" date="2020-12" db="EMBL/GenBank/DDBJ databases">
        <title>New Spironucleus salmonicida genome in near-complete chromosomes.</title>
        <authorList>
            <person name="Xu F."/>
            <person name="Kurt Z."/>
            <person name="Jimenez-Gonzalez A."/>
            <person name="Astvaldsson A."/>
            <person name="Andersson J.O."/>
            <person name="Svard S.G."/>
        </authorList>
    </citation>
    <scope>NUCLEOTIDE SEQUENCE</scope>
    <source>
        <strain evidence="6">ATCC 50377</strain>
    </source>
</reference>
<dbReference type="GO" id="GO:0005509">
    <property type="term" value="F:calcium ion binding"/>
    <property type="evidence" value="ECO:0007669"/>
    <property type="project" value="InterPro"/>
</dbReference>
<dbReference type="Proteomes" id="UP000018208">
    <property type="component" value="Unassembled WGS sequence"/>
</dbReference>
<keyword evidence="7" id="KW-1185">Reference proteome</keyword>
<feature type="region of interest" description="Disordered" evidence="3">
    <location>
        <begin position="78"/>
        <end position="109"/>
    </location>
</feature>
<name>V6LMS8_9EUKA</name>
<keyword evidence="2" id="KW-0106">Calcium</keyword>
<dbReference type="InterPro" id="IPR041534">
    <property type="entry name" value="EF-hand_13"/>
</dbReference>
<dbReference type="SUPFAM" id="SSF47473">
    <property type="entry name" value="EF-hand"/>
    <property type="match status" value="1"/>
</dbReference>
<dbReference type="AlphaFoldDB" id="V6LMS8"/>
<evidence type="ECO:0000313" key="6">
    <source>
        <dbReference type="EMBL" id="KAH0576007.1"/>
    </source>
</evidence>
<dbReference type="PANTHER" id="PTHR14095:SF0">
    <property type="entry name" value="MIP22305P"/>
    <property type="match status" value="1"/>
</dbReference>
<dbReference type="PANTHER" id="PTHR14095">
    <property type="entry name" value="PHOSPHATASE 2A REGULATORY SUBUNIT-RELATED"/>
    <property type="match status" value="1"/>
</dbReference>
<feature type="region of interest" description="Disordered" evidence="3">
    <location>
        <begin position="1"/>
        <end position="20"/>
    </location>
</feature>
<feature type="domain" description="EF-hand" evidence="4">
    <location>
        <begin position="564"/>
        <end position="594"/>
    </location>
</feature>
<dbReference type="PROSITE" id="PS00018">
    <property type="entry name" value="EF_HAND_1"/>
    <property type="match status" value="1"/>
</dbReference>
<evidence type="ECO:0000313" key="5">
    <source>
        <dbReference type="EMBL" id="EST45523.1"/>
    </source>
</evidence>
<dbReference type="EMBL" id="AUWU02000002">
    <property type="protein sequence ID" value="KAH0576007.1"/>
    <property type="molecule type" value="Genomic_DNA"/>
</dbReference>
<reference evidence="5 6" key="1">
    <citation type="journal article" date="2014" name="PLoS Genet.">
        <title>The Genome of Spironucleus salmonicida Highlights a Fish Pathogen Adapted to Fluctuating Environments.</title>
        <authorList>
            <person name="Xu F."/>
            <person name="Jerlstrom-Hultqvist J."/>
            <person name="Einarsson E."/>
            <person name="Astvaldsson A."/>
            <person name="Svard S.G."/>
            <person name="Andersson J.O."/>
        </authorList>
    </citation>
    <scope>NUCLEOTIDE SEQUENCE</scope>
    <source>
        <strain evidence="6">ATCC 50377</strain>
    </source>
</reference>
<proteinExistence type="predicted"/>
<dbReference type="Gene3D" id="1.10.238.220">
    <property type="match status" value="1"/>
</dbReference>
<dbReference type="VEuPathDB" id="GiardiaDB:SS50377_21544"/>